<dbReference type="RefSeq" id="XP_025350667.1">
    <property type="nucleotide sequence ID" value="XM_025495520.1"/>
</dbReference>
<reference evidence="1 2" key="1">
    <citation type="journal article" date="2018" name="Mol. Biol. Evol.">
        <title>Broad Genomic Sampling Reveals a Smut Pathogenic Ancestry of the Fungal Clade Ustilaginomycotina.</title>
        <authorList>
            <person name="Kijpornyongpan T."/>
            <person name="Mondo S.J."/>
            <person name="Barry K."/>
            <person name="Sandor L."/>
            <person name="Lee J."/>
            <person name="Lipzen A."/>
            <person name="Pangilinan J."/>
            <person name="LaButti K."/>
            <person name="Hainaut M."/>
            <person name="Henrissat B."/>
            <person name="Grigoriev I.V."/>
            <person name="Spatafora J.W."/>
            <person name="Aime M.C."/>
        </authorList>
    </citation>
    <scope>NUCLEOTIDE SEQUENCE [LARGE SCALE GENOMIC DNA]</scope>
    <source>
        <strain evidence="1 2">MCA 4718</strain>
    </source>
</reference>
<name>A0A316UE18_9BASI</name>
<protein>
    <submittedName>
        <fullName evidence="1">Uncharacterized protein</fullName>
    </submittedName>
</protein>
<organism evidence="1 2">
    <name type="scientific">Pseudomicrostroma glucosiphilum</name>
    <dbReference type="NCBI Taxonomy" id="1684307"/>
    <lineage>
        <taxon>Eukaryota</taxon>
        <taxon>Fungi</taxon>
        <taxon>Dikarya</taxon>
        <taxon>Basidiomycota</taxon>
        <taxon>Ustilaginomycotina</taxon>
        <taxon>Exobasidiomycetes</taxon>
        <taxon>Microstromatales</taxon>
        <taxon>Microstromatales incertae sedis</taxon>
        <taxon>Pseudomicrostroma</taxon>
    </lineage>
</organism>
<gene>
    <name evidence="1" type="ORF">BCV69DRAFT_777</name>
</gene>
<dbReference type="AlphaFoldDB" id="A0A316UE18"/>
<proteinExistence type="predicted"/>
<keyword evidence="2" id="KW-1185">Reference proteome</keyword>
<accession>A0A316UE18</accession>
<dbReference type="EMBL" id="KZ819321">
    <property type="protein sequence ID" value="PWN23507.1"/>
    <property type="molecule type" value="Genomic_DNA"/>
</dbReference>
<dbReference type="Proteomes" id="UP000245942">
    <property type="component" value="Unassembled WGS sequence"/>
</dbReference>
<evidence type="ECO:0000313" key="1">
    <source>
        <dbReference type="EMBL" id="PWN23507.1"/>
    </source>
</evidence>
<evidence type="ECO:0000313" key="2">
    <source>
        <dbReference type="Proteomes" id="UP000245942"/>
    </source>
</evidence>
<dbReference type="GeneID" id="37017254"/>
<sequence length="263" mass="29942">MKQGFQDPSHPCQIHLVAHQLPLETVSEPSLVLGTTALPELPRLIDYLDVFREVRHDLVHGRAATTRIKIDRLQHQSALAQLPSASSSRFFLKKPTWVGLHKSKTVKGANVMTVLEVAWALGSLQDLERASAPWTSSQRNEIVFQTWWKGREGRKAALSEQLLGRGENIAQWLKDALNLFNIQGAQDSFRRPQRLGQPPEIVRLRVSDQRVEMGTYCMIPIWALSILPLLRRVGIQDLHRRRALPLNTCSESTKYRLTLPSRR</sequence>